<feature type="region of interest" description="Disordered" evidence="1">
    <location>
        <begin position="45"/>
        <end position="81"/>
    </location>
</feature>
<dbReference type="AlphaFoldDB" id="A0A9P7ZJ46"/>
<reference evidence="2" key="1">
    <citation type="journal article" date="2021" name="IMA Fungus">
        <title>Genomic characterization of three marine fungi, including Emericellopsis atlantica sp. nov. with signatures of a generalist lifestyle and marine biomass degradation.</title>
        <authorList>
            <person name="Hagestad O.C."/>
            <person name="Hou L."/>
            <person name="Andersen J.H."/>
            <person name="Hansen E.H."/>
            <person name="Altermark B."/>
            <person name="Li C."/>
            <person name="Kuhnert E."/>
            <person name="Cox R.J."/>
            <person name="Crous P.W."/>
            <person name="Spatafora J.W."/>
            <person name="Lail K."/>
            <person name="Amirebrahimi M."/>
            <person name="Lipzen A."/>
            <person name="Pangilinan J."/>
            <person name="Andreopoulos W."/>
            <person name="Hayes R.D."/>
            <person name="Ng V."/>
            <person name="Grigoriev I.V."/>
            <person name="Jackson S.A."/>
            <person name="Sutton T.D.S."/>
            <person name="Dobson A.D.W."/>
            <person name="Rama T."/>
        </authorList>
    </citation>
    <scope>NUCLEOTIDE SEQUENCE</scope>
    <source>
        <strain evidence="2">TS7</strain>
    </source>
</reference>
<dbReference type="EMBL" id="MU251260">
    <property type="protein sequence ID" value="KAG9252866.1"/>
    <property type="molecule type" value="Genomic_DNA"/>
</dbReference>
<accession>A0A9P7ZJ46</accession>
<organism evidence="2 3">
    <name type="scientific">Emericellopsis atlantica</name>
    <dbReference type="NCBI Taxonomy" id="2614577"/>
    <lineage>
        <taxon>Eukaryota</taxon>
        <taxon>Fungi</taxon>
        <taxon>Dikarya</taxon>
        <taxon>Ascomycota</taxon>
        <taxon>Pezizomycotina</taxon>
        <taxon>Sordariomycetes</taxon>
        <taxon>Hypocreomycetidae</taxon>
        <taxon>Hypocreales</taxon>
        <taxon>Bionectriaceae</taxon>
        <taxon>Emericellopsis</taxon>
    </lineage>
</organism>
<name>A0A9P7ZJ46_9HYPO</name>
<keyword evidence="3" id="KW-1185">Reference proteome</keyword>
<evidence type="ECO:0000313" key="3">
    <source>
        <dbReference type="Proteomes" id="UP000887229"/>
    </source>
</evidence>
<proteinExistence type="predicted"/>
<dbReference type="RefSeq" id="XP_046116790.1">
    <property type="nucleotide sequence ID" value="XM_046257991.1"/>
</dbReference>
<feature type="compositionally biased region" description="Low complexity" evidence="1">
    <location>
        <begin position="59"/>
        <end position="70"/>
    </location>
</feature>
<evidence type="ECO:0000256" key="1">
    <source>
        <dbReference type="SAM" id="MobiDB-lite"/>
    </source>
</evidence>
<dbReference type="Proteomes" id="UP000887229">
    <property type="component" value="Unassembled WGS sequence"/>
</dbReference>
<dbReference type="GeneID" id="70288894"/>
<sequence>MTRDSSFDAFRTTFCFRIATRRCVRRTCTRVGSARRRQIYVQANYQQQASDNARARGQRFPLSSAQSSSPRPRPWPSMHAAMQARSHQRRVESISPPILLRTLSLHGLSSLVQLARCCRSVPHFLQCVPPQSDKSVTVERRLDSSGSLRQPTPPAKRHGSDVERLGLWASSPLLLPLTSPLHFGTRHLPQVLESSAGEGCRSCDSRLSHLP</sequence>
<feature type="region of interest" description="Disordered" evidence="1">
    <location>
        <begin position="135"/>
        <end position="161"/>
    </location>
</feature>
<evidence type="ECO:0000313" key="2">
    <source>
        <dbReference type="EMBL" id="KAG9252866.1"/>
    </source>
</evidence>
<gene>
    <name evidence="2" type="ORF">F5Z01DRAFT_189181</name>
</gene>
<comment type="caution">
    <text evidence="2">The sequence shown here is derived from an EMBL/GenBank/DDBJ whole genome shotgun (WGS) entry which is preliminary data.</text>
</comment>
<protein>
    <submittedName>
        <fullName evidence="2">Uncharacterized protein</fullName>
    </submittedName>
</protein>